<evidence type="ECO:0000259" key="6">
    <source>
        <dbReference type="Pfam" id="PF04419"/>
    </source>
</evidence>
<sequence length="93" mass="10426">MDDQKSNFQNKTHSLSSNLQNQMARGHQKELARQRNEKNGAGNKPTTQKGTAAAGLTYQCPVCKSQMGDPKTYKQHFESKHPKNELPAELKDV</sequence>
<dbReference type="InterPro" id="IPR007513">
    <property type="entry name" value="SERF-like_N"/>
</dbReference>
<gene>
    <name evidence="8" type="ORF">EDS130_LOCUS22597</name>
</gene>
<dbReference type="PANTHER" id="PTHR21213">
    <property type="entry name" value="GEO09665P1-RELATED"/>
    <property type="match status" value="1"/>
</dbReference>
<dbReference type="PANTHER" id="PTHR21213:SF0">
    <property type="entry name" value="ZINC FINGER PROTEIN 706"/>
    <property type="match status" value="1"/>
</dbReference>
<dbReference type="Pfam" id="PF12874">
    <property type="entry name" value="zf-met"/>
    <property type="match status" value="1"/>
</dbReference>
<feature type="region of interest" description="Disordered" evidence="5">
    <location>
        <begin position="68"/>
        <end position="93"/>
    </location>
</feature>
<evidence type="ECO:0000256" key="5">
    <source>
        <dbReference type="SAM" id="MobiDB-lite"/>
    </source>
</evidence>
<dbReference type="AlphaFoldDB" id="A0A814SQ11"/>
<evidence type="ECO:0000256" key="3">
    <source>
        <dbReference type="ARBA" id="ARBA00022490"/>
    </source>
</evidence>
<feature type="compositionally biased region" description="Basic and acidic residues" evidence="5">
    <location>
        <begin position="27"/>
        <end position="38"/>
    </location>
</feature>
<dbReference type="GO" id="GO:0005634">
    <property type="term" value="C:nucleus"/>
    <property type="evidence" value="ECO:0007669"/>
    <property type="project" value="UniProtKB-SubCell"/>
</dbReference>
<feature type="compositionally biased region" description="Basic and acidic residues" evidence="5">
    <location>
        <begin position="71"/>
        <end position="93"/>
    </location>
</feature>
<feature type="domain" description="C2H2-type" evidence="7">
    <location>
        <begin position="58"/>
        <end position="80"/>
    </location>
</feature>
<dbReference type="OrthoDB" id="73348at2759"/>
<dbReference type="SUPFAM" id="SSF118359">
    <property type="entry name" value="Expressed protein At2g23090/F21P24.15"/>
    <property type="match status" value="1"/>
</dbReference>
<dbReference type="InterPro" id="IPR013087">
    <property type="entry name" value="Znf_C2H2_type"/>
</dbReference>
<evidence type="ECO:0000256" key="1">
    <source>
        <dbReference type="ARBA" id="ARBA00004123"/>
    </source>
</evidence>
<dbReference type="EMBL" id="CAJNOJ010000119">
    <property type="protein sequence ID" value="CAF1150740.1"/>
    <property type="molecule type" value="Genomic_DNA"/>
</dbReference>
<keyword evidence="3" id="KW-0963">Cytoplasm</keyword>
<reference evidence="8" key="1">
    <citation type="submission" date="2021-02" db="EMBL/GenBank/DDBJ databases">
        <authorList>
            <person name="Nowell W R."/>
        </authorList>
    </citation>
    <scope>NUCLEOTIDE SEQUENCE</scope>
</reference>
<dbReference type="GO" id="GO:0005737">
    <property type="term" value="C:cytoplasm"/>
    <property type="evidence" value="ECO:0007669"/>
    <property type="project" value="UniProtKB-SubCell"/>
</dbReference>
<evidence type="ECO:0000256" key="2">
    <source>
        <dbReference type="ARBA" id="ARBA00004496"/>
    </source>
</evidence>
<dbReference type="InterPro" id="IPR026939">
    <property type="entry name" value="ZNF706/At2g23090_sf"/>
</dbReference>
<evidence type="ECO:0000256" key="4">
    <source>
        <dbReference type="ARBA" id="ARBA00023242"/>
    </source>
</evidence>
<dbReference type="Gene3D" id="4.10.1050.10">
    <property type="entry name" value="At2g23090-like"/>
    <property type="match status" value="1"/>
</dbReference>
<dbReference type="Pfam" id="PF04419">
    <property type="entry name" value="SERF-like_N"/>
    <property type="match status" value="1"/>
</dbReference>
<evidence type="ECO:0000313" key="8">
    <source>
        <dbReference type="EMBL" id="CAF1150740.1"/>
    </source>
</evidence>
<dbReference type="InterPro" id="IPR045230">
    <property type="entry name" value="MBS1/2-like"/>
</dbReference>
<comment type="caution">
    <text evidence="8">The sequence shown here is derived from an EMBL/GenBank/DDBJ whole genome shotgun (WGS) entry which is preliminary data.</text>
</comment>
<feature type="domain" description="Small EDRK-rich factor-like N-terminal" evidence="6">
    <location>
        <begin position="23"/>
        <end position="51"/>
    </location>
</feature>
<feature type="region of interest" description="Disordered" evidence="5">
    <location>
        <begin position="1"/>
        <end position="54"/>
    </location>
</feature>
<evidence type="ECO:0008006" key="10">
    <source>
        <dbReference type="Google" id="ProtNLM"/>
    </source>
</evidence>
<accession>A0A814SQ11</accession>
<proteinExistence type="predicted"/>
<feature type="compositionally biased region" description="Polar residues" evidence="5">
    <location>
        <begin position="1"/>
        <end position="23"/>
    </location>
</feature>
<evidence type="ECO:0000259" key="7">
    <source>
        <dbReference type="Pfam" id="PF12874"/>
    </source>
</evidence>
<protein>
    <recommendedName>
        <fullName evidence="10">Small EDRK-rich factor-like N-terminal domain-containing protein</fullName>
    </recommendedName>
</protein>
<comment type="subcellular location">
    <subcellularLocation>
        <location evidence="2">Cytoplasm</location>
    </subcellularLocation>
    <subcellularLocation>
        <location evidence="1">Nucleus</location>
    </subcellularLocation>
</comment>
<name>A0A814SQ11_ADIRI</name>
<evidence type="ECO:0000313" key="9">
    <source>
        <dbReference type="Proteomes" id="UP000663852"/>
    </source>
</evidence>
<keyword evidence="4" id="KW-0539">Nucleus</keyword>
<organism evidence="8 9">
    <name type="scientific">Adineta ricciae</name>
    <name type="common">Rotifer</name>
    <dbReference type="NCBI Taxonomy" id="249248"/>
    <lineage>
        <taxon>Eukaryota</taxon>
        <taxon>Metazoa</taxon>
        <taxon>Spiralia</taxon>
        <taxon>Gnathifera</taxon>
        <taxon>Rotifera</taxon>
        <taxon>Eurotatoria</taxon>
        <taxon>Bdelloidea</taxon>
        <taxon>Adinetida</taxon>
        <taxon>Adinetidae</taxon>
        <taxon>Adineta</taxon>
    </lineage>
</organism>
<dbReference type="Proteomes" id="UP000663852">
    <property type="component" value="Unassembled WGS sequence"/>
</dbReference>